<keyword evidence="5" id="KW-1185">Reference proteome</keyword>
<comment type="caution">
    <text evidence="4">The sequence shown here is derived from an EMBL/GenBank/DDBJ whole genome shotgun (WGS) entry which is preliminary data.</text>
</comment>
<feature type="domain" description="DUF2510" evidence="3">
    <location>
        <begin position="6"/>
        <end position="35"/>
    </location>
</feature>
<keyword evidence="2" id="KW-0472">Membrane</keyword>
<gene>
    <name evidence="4" type="ORF">ACFFPJ_13730</name>
</gene>
<dbReference type="EMBL" id="JBHMBE010000004">
    <property type="protein sequence ID" value="MFB9646855.1"/>
    <property type="molecule type" value="Genomic_DNA"/>
</dbReference>
<dbReference type="RefSeq" id="WP_344715058.1">
    <property type="nucleotide sequence ID" value="NZ_BAAAWH010000001.1"/>
</dbReference>
<dbReference type="InterPro" id="IPR018929">
    <property type="entry name" value="DUF2510"/>
</dbReference>
<protein>
    <submittedName>
        <fullName evidence="4">DUF2510 domain-containing protein</fullName>
    </submittedName>
</protein>
<feature type="transmembrane region" description="Helical" evidence="2">
    <location>
        <begin position="127"/>
        <end position="148"/>
    </location>
</feature>
<name>A0ABV5T2Q4_9MICO</name>
<proteinExistence type="predicted"/>
<evidence type="ECO:0000313" key="4">
    <source>
        <dbReference type="EMBL" id="MFB9646855.1"/>
    </source>
</evidence>
<reference evidence="4 5" key="1">
    <citation type="submission" date="2024-09" db="EMBL/GenBank/DDBJ databases">
        <authorList>
            <person name="Sun Q."/>
            <person name="Mori K."/>
        </authorList>
    </citation>
    <scope>NUCLEOTIDE SEQUENCE [LARGE SCALE GENOMIC DNA]</scope>
    <source>
        <strain evidence="4 5">JCM 1342</strain>
    </source>
</reference>
<dbReference type="InterPro" id="IPR032710">
    <property type="entry name" value="NTF2-like_dom_sf"/>
</dbReference>
<organism evidence="4 5">
    <name type="scientific">Microbacterium terregens</name>
    <dbReference type="NCBI Taxonomy" id="69363"/>
    <lineage>
        <taxon>Bacteria</taxon>
        <taxon>Bacillati</taxon>
        <taxon>Actinomycetota</taxon>
        <taxon>Actinomycetes</taxon>
        <taxon>Micrococcales</taxon>
        <taxon>Microbacteriaceae</taxon>
        <taxon>Microbacterium</taxon>
    </lineage>
</organism>
<keyword evidence="2" id="KW-0812">Transmembrane</keyword>
<evidence type="ECO:0000313" key="5">
    <source>
        <dbReference type="Proteomes" id="UP001589611"/>
    </source>
</evidence>
<dbReference type="Proteomes" id="UP001589611">
    <property type="component" value="Unassembled WGS sequence"/>
</dbReference>
<keyword evidence="2" id="KW-1133">Transmembrane helix</keyword>
<evidence type="ECO:0000259" key="3">
    <source>
        <dbReference type="Pfam" id="PF10708"/>
    </source>
</evidence>
<feature type="region of interest" description="Disordered" evidence="1">
    <location>
        <begin position="51"/>
        <end position="98"/>
    </location>
</feature>
<dbReference type="Pfam" id="PF10708">
    <property type="entry name" value="DUF2510"/>
    <property type="match status" value="1"/>
</dbReference>
<sequence length="286" mass="29914">MATTPPGWYDDERGALRWWDGTQWTEHVQTPDAETAVPRAPGASADDVLLAAPVDPPADGDSVPPAAPTLSDARRTSAPASASWFDAAPEGADPAATPPGYPGGFPGGQAPSGAFIAATEPKKSKLWILWVVLGIVLLGVVILATVLIPMVMGNLAGGGSGGNAEDEAAAVAAVEQYDEAWRTNDCDKFTAATTESLRAALELVDCAAFSAASQGFIDSVQNYEVNVTSVQSQDEQIRVETTETYSSLVDAEGTPVDQPVEYEDRYAYIVVPSGDGWAINEAVTNE</sequence>
<evidence type="ECO:0000256" key="2">
    <source>
        <dbReference type="SAM" id="Phobius"/>
    </source>
</evidence>
<evidence type="ECO:0000256" key="1">
    <source>
        <dbReference type="SAM" id="MobiDB-lite"/>
    </source>
</evidence>
<dbReference type="SUPFAM" id="SSF54427">
    <property type="entry name" value="NTF2-like"/>
    <property type="match status" value="1"/>
</dbReference>
<accession>A0ABV5T2Q4</accession>